<dbReference type="RefSeq" id="XP_018070113.1">
    <property type="nucleotide sequence ID" value="XM_018215137.1"/>
</dbReference>
<dbReference type="InParanoid" id="A0A194X6F2"/>
<evidence type="ECO:0000256" key="4">
    <source>
        <dbReference type="ARBA" id="ARBA00017712"/>
    </source>
</evidence>
<name>A0A194X6F2_MOLSC</name>
<organism evidence="6 7">
    <name type="scientific">Mollisia scopiformis</name>
    <name type="common">Conifer needle endophyte fungus</name>
    <name type="synonym">Phialocephala scopiformis</name>
    <dbReference type="NCBI Taxonomy" id="149040"/>
    <lineage>
        <taxon>Eukaryota</taxon>
        <taxon>Fungi</taxon>
        <taxon>Dikarya</taxon>
        <taxon>Ascomycota</taxon>
        <taxon>Pezizomycotina</taxon>
        <taxon>Leotiomycetes</taxon>
        <taxon>Helotiales</taxon>
        <taxon>Mollisiaceae</taxon>
        <taxon>Mollisia</taxon>
    </lineage>
</organism>
<dbReference type="Pfam" id="PF02100">
    <property type="entry name" value="ODC_AZ"/>
    <property type="match status" value="1"/>
</dbReference>
<keyword evidence="7" id="KW-1185">Reference proteome</keyword>
<dbReference type="InterPro" id="IPR002993">
    <property type="entry name" value="ODC_AZ"/>
</dbReference>
<dbReference type="InterPro" id="IPR016181">
    <property type="entry name" value="Acyl_CoA_acyltransferase"/>
</dbReference>
<keyword evidence="5" id="KW-0688">Ribosomal frameshifting</keyword>
<dbReference type="KEGG" id="psco:LY89DRAFT_685702"/>
<sequence>MGANAHSPPDEVVSGLNNYFPRWSGQPIDAWIEVWDYTSGSSFRGFVGGNGDTKSLFAFFDSSVVGREQKQGLMALIELAETVFAVTQVVICLDRSISEVDRKAFMKNLRWVGFEAITFDKWANALDVTSDKWLFLGMEI</sequence>
<dbReference type="GO" id="GO:0045732">
    <property type="term" value="P:positive regulation of protein catabolic process"/>
    <property type="evidence" value="ECO:0007669"/>
    <property type="project" value="TreeGrafter"/>
</dbReference>
<accession>A0A194X6F2</accession>
<comment type="function">
    <text evidence="1">Ornithine decarboxylase (ODC) antizyme protein that negatively regulates ODC activity and intracellular polyamine biosynthesis in response to increased intracellular polyamine levels. Binds to ODC monomers, inhibiting the assembly of the functional ODC homodimer, and targets the monomers for ubiquitin-independent proteolytic destruction by the 26S proteasome.</text>
</comment>
<evidence type="ECO:0000256" key="2">
    <source>
        <dbReference type="ARBA" id="ARBA00008796"/>
    </source>
</evidence>
<dbReference type="PANTHER" id="PTHR10279:SF10">
    <property type="entry name" value="ORNITHINE DECARBOXYLASE ANTIZYME"/>
    <property type="match status" value="1"/>
</dbReference>
<dbReference type="PANTHER" id="PTHR10279">
    <property type="entry name" value="ORNITHINE DECARBOXYLASE ANTIZYME"/>
    <property type="match status" value="1"/>
</dbReference>
<dbReference type="EMBL" id="KQ947417">
    <property type="protein sequence ID" value="KUJ15758.1"/>
    <property type="molecule type" value="Genomic_DNA"/>
</dbReference>
<dbReference type="GO" id="GO:0005634">
    <property type="term" value="C:nucleus"/>
    <property type="evidence" value="ECO:0007669"/>
    <property type="project" value="TreeGrafter"/>
</dbReference>
<evidence type="ECO:0000256" key="5">
    <source>
        <dbReference type="ARBA" id="ARBA00022758"/>
    </source>
</evidence>
<dbReference type="GO" id="GO:0075523">
    <property type="term" value="P:viral translational frameshifting"/>
    <property type="evidence" value="ECO:0007669"/>
    <property type="project" value="UniProtKB-KW"/>
</dbReference>
<reference evidence="6 7" key="1">
    <citation type="submission" date="2015-10" db="EMBL/GenBank/DDBJ databases">
        <title>Full genome of DAOMC 229536 Phialocephala scopiformis, a fungal endophyte of spruce producing the potent anti-insectan compound rugulosin.</title>
        <authorList>
            <consortium name="DOE Joint Genome Institute"/>
            <person name="Walker A.K."/>
            <person name="Frasz S.L."/>
            <person name="Seifert K.A."/>
            <person name="Miller J.D."/>
            <person name="Mondo S.J."/>
            <person name="Labutti K."/>
            <person name="Lipzen A."/>
            <person name="Dockter R."/>
            <person name="Kennedy M."/>
            <person name="Grigoriev I.V."/>
            <person name="Spatafora J.W."/>
        </authorList>
    </citation>
    <scope>NUCLEOTIDE SEQUENCE [LARGE SCALE GENOMIC DNA]</scope>
    <source>
        <strain evidence="6 7">CBS 120377</strain>
    </source>
</reference>
<comment type="similarity">
    <text evidence="2">Belongs to the ODC antizyme family.</text>
</comment>
<dbReference type="GO" id="GO:0005737">
    <property type="term" value="C:cytoplasm"/>
    <property type="evidence" value="ECO:0007669"/>
    <property type="project" value="TreeGrafter"/>
</dbReference>
<dbReference type="InterPro" id="IPR038581">
    <property type="entry name" value="ODC_AZ_sf"/>
</dbReference>
<dbReference type="Gene3D" id="3.40.630.60">
    <property type="match status" value="1"/>
</dbReference>
<dbReference type="Proteomes" id="UP000070700">
    <property type="component" value="Unassembled WGS sequence"/>
</dbReference>
<evidence type="ECO:0000313" key="6">
    <source>
        <dbReference type="EMBL" id="KUJ15758.1"/>
    </source>
</evidence>
<dbReference type="GeneID" id="28824863"/>
<protein>
    <recommendedName>
        <fullName evidence="4">Ornithine decarboxylase antizyme</fullName>
    </recommendedName>
</protein>
<dbReference type="AlphaFoldDB" id="A0A194X6F2"/>
<evidence type="ECO:0000256" key="3">
    <source>
        <dbReference type="ARBA" id="ARBA00011486"/>
    </source>
</evidence>
<gene>
    <name evidence="6" type="ORF">LY89DRAFT_685702</name>
</gene>
<proteinExistence type="inferred from homology"/>
<evidence type="ECO:0000256" key="1">
    <source>
        <dbReference type="ARBA" id="ARBA00002307"/>
    </source>
</evidence>
<evidence type="ECO:0000313" key="7">
    <source>
        <dbReference type="Proteomes" id="UP000070700"/>
    </source>
</evidence>
<dbReference type="STRING" id="149040.A0A194X6F2"/>
<dbReference type="SUPFAM" id="SSF55729">
    <property type="entry name" value="Acyl-CoA N-acyltransferases (Nat)"/>
    <property type="match status" value="1"/>
</dbReference>
<dbReference type="GO" id="GO:0008073">
    <property type="term" value="F:ornithine decarboxylase inhibitor activity"/>
    <property type="evidence" value="ECO:0007669"/>
    <property type="project" value="InterPro"/>
</dbReference>
<dbReference type="OrthoDB" id="5959761at2759"/>
<comment type="subunit">
    <text evidence="3">Interacts with ODC and thereby sterically blocks ODC homodimerization.</text>
</comment>